<gene>
    <name evidence="9" type="ORF">THAOC_04460</name>
</gene>
<accession>K0T8I6</accession>
<dbReference type="eggNOG" id="KOG1371">
    <property type="taxonomic scope" value="Eukaryota"/>
</dbReference>
<evidence type="ECO:0000256" key="5">
    <source>
        <dbReference type="ARBA" id="ARBA00023027"/>
    </source>
</evidence>
<evidence type="ECO:0000256" key="2">
    <source>
        <dbReference type="ARBA" id="ARBA00001911"/>
    </source>
</evidence>
<comment type="catalytic activity">
    <reaction evidence="1 7">
        <text>UDP-alpha-D-glucose = UDP-alpha-D-galactose</text>
        <dbReference type="Rhea" id="RHEA:22168"/>
        <dbReference type="ChEBI" id="CHEBI:58885"/>
        <dbReference type="ChEBI" id="CHEBI:66914"/>
        <dbReference type="EC" id="5.1.3.2"/>
    </reaction>
</comment>
<keyword evidence="10" id="KW-1185">Reference proteome</keyword>
<dbReference type="GO" id="GO:0005829">
    <property type="term" value="C:cytosol"/>
    <property type="evidence" value="ECO:0007669"/>
    <property type="project" value="TreeGrafter"/>
</dbReference>
<dbReference type="OrthoDB" id="9402762at2759"/>
<evidence type="ECO:0000256" key="3">
    <source>
        <dbReference type="ARBA" id="ARBA00004947"/>
    </source>
</evidence>
<dbReference type="Gene3D" id="3.40.50.720">
    <property type="entry name" value="NAD(P)-binding Rossmann-like Domain"/>
    <property type="match status" value="1"/>
</dbReference>
<dbReference type="GO" id="GO:0003978">
    <property type="term" value="F:UDP-glucose 4-epimerase activity"/>
    <property type="evidence" value="ECO:0007669"/>
    <property type="project" value="UniProtKB-UniRule"/>
</dbReference>
<organism evidence="9 10">
    <name type="scientific">Thalassiosira oceanica</name>
    <name type="common">Marine diatom</name>
    <dbReference type="NCBI Taxonomy" id="159749"/>
    <lineage>
        <taxon>Eukaryota</taxon>
        <taxon>Sar</taxon>
        <taxon>Stramenopiles</taxon>
        <taxon>Ochrophyta</taxon>
        <taxon>Bacillariophyta</taxon>
        <taxon>Coscinodiscophyceae</taxon>
        <taxon>Thalassiosirophycidae</taxon>
        <taxon>Thalassiosirales</taxon>
        <taxon>Thalassiosiraceae</taxon>
        <taxon>Thalassiosira</taxon>
    </lineage>
</organism>
<name>K0T8I6_THAOC</name>
<dbReference type="UniPathway" id="UPA00214"/>
<evidence type="ECO:0000256" key="4">
    <source>
        <dbReference type="ARBA" id="ARBA00013189"/>
    </source>
</evidence>
<evidence type="ECO:0000256" key="7">
    <source>
        <dbReference type="RuleBase" id="RU366046"/>
    </source>
</evidence>
<dbReference type="Pfam" id="PF16363">
    <property type="entry name" value="GDP_Man_Dehyd"/>
    <property type="match status" value="1"/>
</dbReference>
<protein>
    <recommendedName>
        <fullName evidence="4 7">UDP-glucose 4-epimerase</fullName>
        <ecNumber evidence="4 7">5.1.3.2</ecNumber>
    </recommendedName>
</protein>
<comment type="cofactor">
    <cofactor evidence="2 7">
        <name>NAD(+)</name>
        <dbReference type="ChEBI" id="CHEBI:57540"/>
    </cofactor>
</comment>
<dbReference type="SUPFAM" id="SSF51735">
    <property type="entry name" value="NAD(P)-binding Rossmann-fold domains"/>
    <property type="match status" value="1"/>
</dbReference>
<keyword evidence="7" id="KW-0119">Carbohydrate metabolism</keyword>
<dbReference type="PANTHER" id="PTHR43725">
    <property type="entry name" value="UDP-GLUCOSE 4-EPIMERASE"/>
    <property type="match status" value="1"/>
</dbReference>
<proteinExistence type="inferred from homology"/>
<reference evidence="9 10" key="1">
    <citation type="journal article" date="2012" name="Genome Biol.">
        <title>Genome and low-iron response of an oceanic diatom adapted to chronic iron limitation.</title>
        <authorList>
            <person name="Lommer M."/>
            <person name="Specht M."/>
            <person name="Roy A.S."/>
            <person name="Kraemer L."/>
            <person name="Andreson R."/>
            <person name="Gutowska M.A."/>
            <person name="Wolf J."/>
            <person name="Bergner S.V."/>
            <person name="Schilhabel M.B."/>
            <person name="Klostermeier U.C."/>
            <person name="Beiko R.G."/>
            <person name="Rosenstiel P."/>
            <person name="Hippler M."/>
            <person name="Laroche J."/>
        </authorList>
    </citation>
    <scope>NUCLEOTIDE SEQUENCE [LARGE SCALE GENOMIC DNA]</scope>
    <source>
        <strain evidence="9 10">CCMP1005</strain>
    </source>
</reference>
<keyword evidence="5 7" id="KW-0520">NAD</keyword>
<evidence type="ECO:0000313" key="10">
    <source>
        <dbReference type="Proteomes" id="UP000266841"/>
    </source>
</evidence>
<evidence type="ECO:0000259" key="8">
    <source>
        <dbReference type="Pfam" id="PF16363"/>
    </source>
</evidence>
<feature type="domain" description="NAD(P)-binding" evidence="8">
    <location>
        <begin position="8"/>
        <end position="383"/>
    </location>
</feature>
<dbReference type="InterPro" id="IPR016040">
    <property type="entry name" value="NAD(P)-bd_dom"/>
</dbReference>
<sequence>MTSTKRILVTGGCGYIGSHTLVSLLQQTGGLYSVVVVDNLANSQYESLNRVATICGLEGFQVNNEGTEGQDTNERLVFRKVDCCNEAELRSVFVDFASKGGFHAAVHFAGLKAVGESKVIPLKYYEVNIGATLTLLNLMEEFGCRSIVFSSSATVYGVAKDEKAKLKETDEVGVTITNCYGRTKYQIEQILGDFHVCHGIRREQGKDAKDWSIAILRYFNPDELRIIKWTLIHENLTEVALTDPSGIPNNLMPYIAQVAVGRRPHLTVFGNDYDTPDGTGIRDYLHVLDLADGHVSAIQYLDGSAPTGKSGEGKLNVFNLGTGTGYSVLDMVKAFGKARGKDIPYKFGQRRPGDVTIYMADPTLAKVEMGWDAKRTLEEMCSSTWDWQTKTPMATKDK</sequence>
<evidence type="ECO:0000256" key="6">
    <source>
        <dbReference type="ARBA" id="ARBA00023235"/>
    </source>
</evidence>
<dbReference type="Proteomes" id="UP000266841">
    <property type="component" value="Unassembled WGS sequence"/>
</dbReference>
<dbReference type="OMA" id="CAPVNPY"/>
<dbReference type="Gene3D" id="3.90.25.10">
    <property type="entry name" value="UDP-galactose 4-epimerase, domain 1"/>
    <property type="match status" value="1"/>
</dbReference>
<comment type="similarity">
    <text evidence="7">Belongs to the NAD(P)-dependent epimerase/dehydratase family.</text>
</comment>
<dbReference type="AlphaFoldDB" id="K0T8I6"/>
<keyword evidence="6 7" id="KW-0413">Isomerase</keyword>
<dbReference type="EC" id="5.1.3.2" evidence="4 7"/>
<dbReference type="CDD" id="cd05247">
    <property type="entry name" value="UDP_G4E_1_SDR_e"/>
    <property type="match status" value="1"/>
</dbReference>
<evidence type="ECO:0000313" key="9">
    <source>
        <dbReference type="EMBL" id="EJK73895.1"/>
    </source>
</evidence>
<comment type="caution">
    <text evidence="9">The sequence shown here is derived from an EMBL/GenBank/DDBJ whole genome shotgun (WGS) entry which is preliminary data.</text>
</comment>
<dbReference type="NCBIfam" id="TIGR01179">
    <property type="entry name" value="galE"/>
    <property type="match status" value="1"/>
</dbReference>
<dbReference type="InterPro" id="IPR036291">
    <property type="entry name" value="NAD(P)-bd_dom_sf"/>
</dbReference>
<dbReference type="InterPro" id="IPR005886">
    <property type="entry name" value="UDP_G4E"/>
</dbReference>
<evidence type="ECO:0000256" key="1">
    <source>
        <dbReference type="ARBA" id="ARBA00000083"/>
    </source>
</evidence>
<dbReference type="PANTHER" id="PTHR43725:SF47">
    <property type="entry name" value="UDP-GLUCOSE 4-EPIMERASE"/>
    <property type="match status" value="1"/>
</dbReference>
<dbReference type="EMBL" id="AGNL01004125">
    <property type="protein sequence ID" value="EJK73895.1"/>
    <property type="molecule type" value="Genomic_DNA"/>
</dbReference>
<comment type="subunit">
    <text evidence="7">Homodimer.</text>
</comment>
<dbReference type="GO" id="GO:0006012">
    <property type="term" value="P:galactose metabolic process"/>
    <property type="evidence" value="ECO:0007669"/>
    <property type="project" value="UniProtKB-UniPathway"/>
</dbReference>
<comment type="pathway">
    <text evidence="3 7">Carbohydrate metabolism; galactose metabolism.</text>
</comment>